<evidence type="ECO:0000313" key="3">
    <source>
        <dbReference type="Proteomes" id="UP000192578"/>
    </source>
</evidence>
<evidence type="ECO:0008006" key="4">
    <source>
        <dbReference type="Google" id="ProtNLM"/>
    </source>
</evidence>
<accession>A0A1W0XF56</accession>
<proteinExistence type="predicted"/>
<name>A0A1W0XF56_HYPEX</name>
<keyword evidence="1" id="KW-0732">Signal</keyword>
<dbReference type="Proteomes" id="UP000192578">
    <property type="component" value="Unassembled WGS sequence"/>
</dbReference>
<feature type="chain" id="PRO_5013026288" description="Glycine zipper domain-containing protein" evidence="1">
    <location>
        <begin position="20"/>
        <end position="176"/>
    </location>
</feature>
<dbReference type="AlphaFoldDB" id="A0A1W0XF56"/>
<comment type="caution">
    <text evidence="2">The sequence shown here is derived from an EMBL/GenBank/DDBJ whole genome shotgun (WGS) entry which is preliminary data.</text>
</comment>
<gene>
    <name evidence="2" type="ORF">BV898_00127</name>
</gene>
<evidence type="ECO:0000256" key="1">
    <source>
        <dbReference type="SAM" id="SignalP"/>
    </source>
</evidence>
<organism evidence="2 3">
    <name type="scientific">Hypsibius exemplaris</name>
    <name type="common">Freshwater tardigrade</name>
    <dbReference type="NCBI Taxonomy" id="2072580"/>
    <lineage>
        <taxon>Eukaryota</taxon>
        <taxon>Metazoa</taxon>
        <taxon>Ecdysozoa</taxon>
        <taxon>Tardigrada</taxon>
        <taxon>Eutardigrada</taxon>
        <taxon>Parachela</taxon>
        <taxon>Hypsibioidea</taxon>
        <taxon>Hypsibiidae</taxon>
        <taxon>Hypsibius</taxon>
    </lineage>
</organism>
<protein>
    <recommendedName>
        <fullName evidence="4">Glycine zipper domain-containing protein</fullName>
    </recommendedName>
</protein>
<reference evidence="3" key="1">
    <citation type="submission" date="2017-01" db="EMBL/GenBank/DDBJ databases">
        <title>Comparative genomics of anhydrobiosis in the tardigrade Hypsibius dujardini.</title>
        <authorList>
            <person name="Yoshida Y."/>
            <person name="Koutsovoulos G."/>
            <person name="Laetsch D."/>
            <person name="Stevens L."/>
            <person name="Kumar S."/>
            <person name="Horikawa D."/>
            <person name="Ishino K."/>
            <person name="Komine S."/>
            <person name="Tomita M."/>
            <person name="Blaxter M."/>
            <person name="Arakawa K."/>
        </authorList>
    </citation>
    <scope>NUCLEOTIDE SEQUENCE [LARGE SCALE GENOMIC DNA]</scope>
    <source>
        <strain evidence="3">Z151</strain>
    </source>
</reference>
<evidence type="ECO:0000313" key="2">
    <source>
        <dbReference type="EMBL" id="OQV25992.1"/>
    </source>
</evidence>
<keyword evidence="3" id="KW-1185">Reference proteome</keyword>
<sequence>MFQTLSVFLLVTMIISANCAPVLKTRGKRSSTILSALEGAALGAIVGGIVPGVSAKQGAAAGAALGGGTSYFMNRKKTTTTMSSYYNNNVSLICLPLLSSLHIPAFLVVKYPKAIDYRVTILRSNVRYPSTIYSVLQNENKTSAFHFPVLFVSKAVVLAYFLQTEIPQQGIRAGWQ</sequence>
<feature type="signal peptide" evidence="1">
    <location>
        <begin position="1"/>
        <end position="19"/>
    </location>
</feature>
<dbReference type="EMBL" id="MTYJ01000001">
    <property type="protein sequence ID" value="OQV25992.1"/>
    <property type="molecule type" value="Genomic_DNA"/>
</dbReference>